<comment type="caution">
    <text evidence="1">The sequence shown here is derived from an EMBL/GenBank/DDBJ whole genome shotgun (WGS) entry which is preliminary data.</text>
</comment>
<dbReference type="SUPFAM" id="SSF48371">
    <property type="entry name" value="ARM repeat"/>
    <property type="match status" value="1"/>
</dbReference>
<dbReference type="EMBL" id="WNKX01000055">
    <property type="protein sequence ID" value="MTW14561.1"/>
    <property type="molecule type" value="Genomic_DNA"/>
</dbReference>
<evidence type="ECO:0000313" key="2">
    <source>
        <dbReference type="Proteomes" id="UP000472320"/>
    </source>
</evidence>
<dbReference type="OrthoDB" id="9155142at2"/>
<dbReference type="Proteomes" id="UP000472320">
    <property type="component" value="Unassembled WGS sequence"/>
</dbReference>
<sequence length="137" mass="15267">MYEKYVYYLSSGFSDDYWSDLGSSEAASYLESFALEDWEMLAQDVQTKEPAWLQRCAQTLSDVDAPQALGLLLELLTHSNNDVVVAAADSLNALASMGHIIPLTEELKRKLSETKLNTDAIGRLVIESLEKLTCYPI</sequence>
<protein>
    <recommendedName>
        <fullName evidence="3">HEAT repeat domain-containing protein</fullName>
    </recommendedName>
</protein>
<accession>A0A6L6QR28</accession>
<dbReference type="InterPro" id="IPR011989">
    <property type="entry name" value="ARM-like"/>
</dbReference>
<keyword evidence="2" id="KW-1185">Reference proteome</keyword>
<reference evidence="1 2" key="1">
    <citation type="submission" date="2019-11" db="EMBL/GenBank/DDBJ databases">
        <title>Type strains purchased from KCTC, JCM and DSMZ.</title>
        <authorList>
            <person name="Lu H."/>
        </authorList>
    </citation>
    <scope>NUCLEOTIDE SEQUENCE [LARGE SCALE GENOMIC DNA]</scope>
    <source>
        <strain evidence="1 2">JCM 31587</strain>
    </source>
</reference>
<name>A0A6L6QR28_9BURK</name>
<proteinExistence type="predicted"/>
<evidence type="ECO:0008006" key="3">
    <source>
        <dbReference type="Google" id="ProtNLM"/>
    </source>
</evidence>
<dbReference type="RefSeq" id="WP_155457493.1">
    <property type="nucleotide sequence ID" value="NZ_WNKX01000055.1"/>
</dbReference>
<organism evidence="1 2">
    <name type="scientific">Massilia eburnea</name>
    <dbReference type="NCBI Taxonomy" id="1776165"/>
    <lineage>
        <taxon>Bacteria</taxon>
        <taxon>Pseudomonadati</taxon>
        <taxon>Pseudomonadota</taxon>
        <taxon>Betaproteobacteria</taxon>
        <taxon>Burkholderiales</taxon>
        <taxon>Oxalobacteraceae</taxon>
        <taxon>Telluria group</taxon>
        <taxon>Massilia</taxon>
    </lineage>
</organism>
<dbReference type="InterPro" id="IPR016024">
    <property type="entry name" value="ARM-type_fold"/>
</dbReference>
<gene>
    <name evidence="1" type="ORF">GM658_28500</name>
</gene>
<dbReference type="AlphaFoldDB" id="A0A6L6QR28"/>
<evidence type="ECO:0000313" key="1">
    <source>
        <dbReference type="EMBL" id="MTW14561.1"/>
    </source>
</evidence>
<dbReference type="Gene3D" id="1.25.10.10">
    <property type="entry name" value="Leucine-rich Repeat Variant"/>
    <property type="match status" value="1"/>
</dbReference>